<evidence type="ECO:0000256" key="1">
    <source>
        <dbReference type="ARBA" id="ARBA00004496"/>
    </source>
</evidence>
<accession>A0A445N2M3</accession>
<feature type="domain" description="PhoH-like protein" evidence="7">
    <location>
        <begin position="119"/>
        <end position="322"/>
    </location>
</feature>
<reference evidence="8" key="1">
    <citation type="submission" date="2018-01" db="EMBL/GenBank/DDBJ databases">
        <authorList>
            <person name="Regsiter A."/>
            <person name="William W."/>
        </authorList>
    </citation>
    <scope>NUCLEOTIDE SEQUENCE</scope>
    <source>
        <strain evidence="8">TRIP AH-1</strain>
    </source>
</reference>
<dbReference type="Gene3D" id="3.40.50.300">
    <property type="entry name" value="P-loop containing nucleotide triphosphate hydrolases"/>
    <property type="match status" value="1"/>
</dbReference>
<evidence type="ECO:0000256" key="5">
    <source>
        <dbReference type="ARBA" id="ARBA00022840"/>
    </source>
</evidence>
<gene>
    <name evidence="8" type="primary">ybeZ</name>
    <name evidence="8" type="ORF">PITCH_A780073</name>
</gene>
<protein>
    <recommendedName>
        <fullName evidence="6">PhoH-like protein</fullName>
    </recommendedName>
</protein>
<dbReference type="Pfam" id="PF02562">
    <property type="entry name" value="PhoH"/>
    <property type="match status" value="1"/>
</dbReference>
<organism evidence="8">
    <name type="scientific">uncultured Desulfobacterium sp</name>
    <dbReference type="NCBI Taxonomy" id="201089"/>
    <lineage>
        <taxon>Bacteria</taxon>
        <taxon>Pseudomonadati</taxon>
        <taxon>Thermodesulfobacteriota</taxon>
        <taxon>Desulfobacteria</taxon>
        <taxon>Desulfobacterales</taxon>
        <taxon>Desulfobacteriaceae</taxon>
        <taxon>Desulfobacterium</taxon>
        <taxon>environmental samples</taxon>
    </lineage>
</organism>
<keyword evidence="4" id="KW-0547">Nucleotide-binding</keyword>
<dbReference type="SUPFAM" id="SSF52540">
    <property type="entry name" value="P-loop containing nucleoside triphosphate hydrolases"/>
    <property type="match status" value="1"/>
</dbReference>
<keyword evidence="3" id="KW-0963">Cytoplasm</keyword>
<dbReference type="InterPro" id="IPR051451">
    <property type="entry name" value="PhoH2-like"/>
</dbReference>
<comment type="similarity">
    <text evidence="2">Belongs to the PhoH family.</text>
</comment>
<comment type="subcellular location">
    <subcellularLocation>
        <location evidence="1">Cytoplasm</location>
    </subcellularLocation>
</comment>
<dbReference type="AlphaFoldDB" id="A0A445N2M3"/>
<evidence type="ECO:0000256" key="4">
    <source>
        <dbReference type="ARBA" id="ARBA00022741"/>
    </source>
</evidence>
<keyword evidence="8" id="KW-0378">Hydrolase</keyword>
<proteinExistence type="inferred from homology"/>
<dbReference type="InterPro" id="IPR027417">
    <property type="entry name" value="P-loop_NTPase"/>
</dbReference>
<dbReference type="EMBL" id="OJIN01000223">
    <property type="protein sequence ID" value="SPD75943.1"/>
    <property type="molecule type" value="Genomic_DNA"/>
</dbReference>
<name>A0A445N2M3_9BACT</name>
<evidence type="ECO:0000256" key="3">
    <source>
        <dbReference type="ARBA" id="ARBA00022490"/>
    </source>
</evidence>
<evidence type="ECO:0000256" key="2">
    <source>
        <dbReference type="ARBA" id="ARBA00010393"/>
    </source>
</evidence>
<dbReference type="PANTHER" id="PTHR30473:SF1">
    <property type="entry name" value="PHOH-LIKE PROTEIN"/>
    <property type="match status" value="1"/>
</dbReference>
<dbReference type="PANTHER" id="PTHR30473">
    <property type="entry name" value="PROTEIN PHOH"/>
    <property type="match status" value="1"/>
</dbReference>
<evidence type="ECO:0000313" key="8">
    <source>
        <dbReference type="EMBL" id="SPD75943.1"/>
    </source>
</evidence>
<evidence type="ECO:0000256" key="6">
    <source>
        <dbReference type="ARBA" id="ARBA00039970"/>
    </source>
</evidence>
<dbReference type="InterPro" id="IPR003714">
    <property type="entry name" value="PhoH"/>
</dbReference>
<keyword evidence="5" id="KW-0067">ATP-binding</keyword>
<evidence type="ECO:0000259" key="7">
    <source>
        <dbReference type="Pfam" id="PF02562"/>
    </source>
</evidence>
<dbReference type="GO" id="GO:0005524">
    <property type="term" value="F:ATP binding"/>
    <property type="evidence" value="ECO:0007669"/>
    <property type="project" value="UniProtKB-KW"/>
</dbReference>
<dbReference type="FunFam" id="3.40.50.300:FF:000013">
    <property type="entry name" value="PhoH family ATPase"/>
    <property type="match status" value="1"/>
</dbReference>
<dbReference type="GO" id="GO:0016787">
    <property type="term" value="F:hydrolase activity"/>
    <property type="evidence" value="ECO:0007669"/>
    <property type="project" value="UniProtKB-KW"/>
</dbReference>
<sequence>MKKSSPSEAPDISKKVTFPDHDLIMALCGERNAHLHLLEKKTGVTVNLRGNMVILQGCDWEVELAENVLNQLYKLLKNRRPVYQDDVEYAIRILSTDRAADLETIFREEVYISSKKKIITPKSINQRAYVTSVRTSDIVFAIGPAGTGKTYLAMAMAISALIKKEVNRLVLTRPAVEAGEHLGFLPGDLYEKVNPYLRPLYDALHDMMDFEGASRLIEQGVIEVAPLAFMRGRTLNDSFVILDEAQNVTREQMKMFLTRLGFSSKAVITGDVTQTDLPDGKASGLIEADEILHGIKGIKFVHLTSMDVVRHPLVQEIIDAYERVEKEKRLAVRKV</sequence>
<dbReference type="GO" id="GO:0005829">
    <property type="term" value="C:cytosol"/>
    <property type="evidence" value="ECO:0007669"/>
    <property type="project" value="TreeGrafter"/>
</dbReference>